<dbReference type="PRINTS" id="PR00419">
    <property type="entry name" value="ADXRDTASE"/>
</dbReference>
<comment type="catalytic activity">
    <reaction evidence="7 8">
        <text>2 reduced [adrenodoxin] + NADP(+) + H(+) = 2 oxidized [adrenodoxin] + NADPH</text>
        <dbReference type="Rhea" id="RHEA:42312"/>
        <dbReference type="Rhea" id="RHEA-COMP:9998"/>
        <dbReference type="Rhea" id="RHEA-COMP:9999"/>
        <dbReference type="ChEBI" id="CHEBI:15378"/>
        <dbReference type="ChEBI" id="CHEBI:33737"/>
        <dbReference type="ChEBI" id="CHEBI:33738"/>
        <dbReference type="ChEBI" id="CHEBI:57783"/>
        <dbReference type="ChEBI" id="CHEBI:58349"/>
        <dbReference type="EC" id="1.18.1.6"/>
    </reaction>
</comment>
<dbReference type="InterPro" id="IPR038732">
    <property type="entry name" value="HpyO/CreE_NAD-binding"/>
</dbReference>
<organism evidence="12 13">
    <name type="scientific">Mycena albidolilacea</name>
    <dbReference type="NCBI Taxonomy" id="1033008"/>
    <lineage>
        <taxon>Eukaryota</taxon>
        <taxon>Fungi</taxon>
        <taxon>Dikarya</taxon>
        <taxon>Basidiomycota</taxon>
        <taxon>Agaricomycotina</taxon>
        <taxon>Agaricomycetes</taxon>
        <taxon>Agaricomycetidae</taxon>
        <taxon>Agaricales</taxon>
        <taxon>Marasmiineae</taxon>
        <taxon>Mycenaceae</taxon>
        <taxon>Mycena</taxon>
    </lineage>
</organism>
<evidence type="ECO:0000256" key="6">
    <source>
        <dbReference type="ARBA" id="ARBA00023002"/>
    </source>
</evidence>
<comment type="caution">
    <text evidence="12">The sequence shown here is derived from an EMBL/GenBank/DDBJ whole genome shotgun (WGS) entry which is preliminary data.</text>
</comment>
<feature type="binding site" evidence="10">
    <location>
        <position position="214"/>
    </location>
    <ligand>
        <name>NADP(+)</name>
        <dbReference type="ChEBI" id="CHEBI:58349"/>
    </ligand>
</feature>
<reference evidence="12" key="1">
    <citation type="submission" date="2023-03" db="EMBL/GenBank/DDBJ databases">
        <title>Massive genome expansion in bonnet fungi (Mycena s.s.) driven by repeated elements and novel gene families across ecological guilds.</title>
        <authorList>
            <consortium name="Lawrence Berkeley National Laboratory"/>
            <person name="Harder C.B."/>
            <person name="Miyauchi S."/>
            <person name="Viragh M."/>
            <person name="Kuo A."/>
            <person name="Thoen E."/>
            <person name="Andreopoulos B."/>
            <person name="Lu D."/>
            <person name="Skrede I."/>
            <person name="Drula E."/>
            <person name="Henrissat B."/>
            <person name="Morin E."/>
            <person name="Kohler A."/>
            <person name="Barry K."/>
            <person name="LaButti K."/>
            <person name="Morin E."/>
            <person name="Salamov A."/>
            <person name="Lipzen A."/>
            <person name="Mereny Z."/>
            <person name="Hegedus B."/>
            <person name="Baldrian P."/>
            <person name="Stursova M."/>
            <person name="Weitz H."/>
            <person name="Taylor A."/>
            <person name="Grigoriev I.V."/>
            <person name="Nagy L.G."/>
            <person name="Martin F."/>
            <person name="Kauserud H."/>
        </authorList>
    </citation>
    <scope>NUCLEOTIDE SEQUENCE</scope>
    <source>
        <strain evidence="12">CBHHK002</strain>
    </source>
</reference>
<evidence type="ECO:0000256" key="7">
    <source>
        <dbReference type="ARBA" id="ARBA00048933"/>
    </source>
</evidence>
<dbReference type="Gene3D" id="3.50.50.60">
    <property type="entry name" value="FAD/NAD(P)-binding domain"/>
    <property type="match status" value="1"/>
</dbReference>
<dbReference type="GO" id="GO:0016491">
    <property type="term" value="F:oxidoreductase activity"/>
    <property type="evidence" value="ECO:0007669"/>
    <property type="project" value="UniProtKB-KW"/>
</dbReference>
<evidence type="ECO:0000256" key="5">
    <source>
        <dbReference type="ARBA" id="ARBA00022857"/>
    </source>
</evidence>
<evidence type="ECO:0000256" key="3">
    <source>
        <dbReference type="ARBA" id="ARBA00022630"/>
    </source>
</evidence>
<dbReference type="InterPro" id="IPR021163">
    <property type="entry name" value="Ferredox_Rdtase_adrenod"/>
</dbReference>
<feature type="binding site" evidence="10">
    <location>
        <begin position="202"/>
        <end position="203"/>
    </location>
    <ligand>
        <name>NADP(+)</name>
        <dbReference type="ChEBI" id="CHEBI:58349"/>
    </ligand>
</feature>
<dbReference type="EC" id="1.18.1.6" evidence="8"/>
<dbReference type="GO" id="GO:0005739">
    <property type="term" value="C:mitochondrion"/>
    <property type="evidence" value="ECO:0007669"/>
    <property type="project" value="UniProtKB-SubCell"/>
</dbReference>
<feature type="binding site" evidence="10">
    <location>
        <position position="369"/>
    </location>
    <ligand>
        <name>NADP(+)</name>
        <dbReference type="ChEBI" id="CHEBI:58349"/>
    </ligand>
</feature>
<evidence type="ECO:0000256" key="8">
    <source>
        <dbReference type="PIRNR" id="PIRNR000362"/>
    </source>
</evidence>
<feature type="binding site" evidence="9">
    <location>
        <position position="11"/>
    </location>
    <ligand>
        <name>FAD</name>
        <dbReference type="ChEBI" id="CHEBI:57692"/>
    </ligand>
</feature>
<evidence type="ECO:0000313" key="12">
    <source>
        <dbReference type="EMBL" id="KAJ7334186.1"/>
    </source>
</evidence>
<keyword evidence="5 8" id="KW-0521">NADP</keyword>
<comment type="cofactor">
    <cofactor evidence="1 8 9">
        <name>FAD</name>
        <dbReference type="ChEBI" id="CHEBI:57692"/>
    </cofactor>
</comment>
<proteinExistence type="inferred from homology"/>
<dbReference type="InterPro" id="IPR036188">
    <property type="entry name" value="FAD/NAD-bd_sf"/>
</dbReference>
<evidence type="ECO:0000256" key="2">
    <source>
        <dbReference type="ARBA" id="ARBA00008312"/>
    </source>
</evidence>
<name>A0AAD6ZQ91_9AGAR</name>
<dbReference type="Proteomes" id="UP001218218">
    <property type="component" value="Unassembled WGS sequence"/>
</dbReference>
<comment type="subcellular location">
    <subcellularLocation>
        <location evidence="8">Mitochondrion</location>
    </subcellularLocation>
</comment>
<evidence type="ECO:0000313" key="13">
    <source>
        <dbReference type="Proteomes" id="UP001218218"/>
    </source>
</evidence>
<keyword evidence="6 8" id="KW-0560">Oxidoreductase</keyword>
<evidence type="ECO:0000259" key="11">
    <source>
        <dbReference type="Pfam" id="PF13454"/>
    </source>
</evidence>
<feature type="binding site" evidence="9">
    <location>
        <position position="362"/>
    </location>
    <ligand>
        <name>FAD</name>
        <dbReference type="ChEBI" id="CHEBI:57692"/>
    </ligand>
</feature>
<dbReference type="AlphaFoldDB" id="A0AAD6ZQ91"/>
<keyword evidence="3 8" id="KW-0285">Flavoprotein</keyword>
<evidence type="ECO:0000256" key="10">
    <source>
        <dbReference type="PIRSR" id="PIRSR000362-2"/>
    </source>
</evidence>
<keyword evidence="4 8" id="KW-0274">FAD</keyword>
<keyword evidence="8" id="KW-0496">Mitochondrion</keyword>
<dbReference type="InterPro" id="IPR055275">
    <property type="entry name" value="Ferredox_Rdtase"/>
</dbReference>
<feature type="domain" description="FAD-dependent urate hydroxylase HpyO/Asp monooxygenase CreE-like FAD/NAD(P)-binding" evidence="11">
    <location>
        <begin position="4"/>
        <end position="39"/>
    </location>
</feature>
<dbReference type="PIRSF" id="PIRSF000362">
    <property type="entry name" value="FNR"/>
    <property type="match status" value="1"/>
</dbReference>
<dbReference type="EMBL" id="JARIHO010000033">
    <property type="protein sequence ID" value="KAJ7334186.1"/>
    <property type="molecule type" value="Genomic_DNA"/>
</dbReference>
<comment type="similarity">
    <text evidence="2 8">Belongs to the ferredoxin--NADP reductase type 1 family.</text>
</comment>
<feature type="binding site" evidence="10">
    <location>
        <begin position="158"/>
        <end position="161"/>
    </location>
    <ligand>
        <name>NADP(+)</name>
        <dbReference type="ChEBI" id="CHEBI:58349"/>
    </ligand>
</feature>
<protein>
    <recommendedName>
        <fullName evidence="8">NADPH:adrenodoxin oxidoreductase, mitochondrial</fullName>
        <ecNumber evidence="8">1.18.1.6</ecNumber>
    </recommendedName>
</protein>
<dbReference type="Gene3D" id="3.40.50.720">
    <property type="entry name" value="NAD(P)-binding Rossmann-like Domain"/>
    <property type="match status" value="1"/>
</dbReference>
<dbReference type="PANTHER" id="PTHR48467:SF1">
    <property type="entry name" value="GLUTAMATE SYNTHASE 1 [NADH], CHLOROPLASTIC-LIKE"/>
    <property type="match status" value="1"/>
</dbReference>
<feature type="binding site" evidence="9">
    <location>
        <position position="78"/>
    </location>
    <ligand>
        <name>FAD</name>
        <dbReference type="ChEBI" id="CHEBI:57692"/>
    </ligand>
</feature>
<feature type="binding site" evidence="9">
    <location>
        <position position="42"/>
    </location>
    <ligand>
        <name>FAD</name>
        <dbReference type="ChEBI" id="CHEBI:57692"/>
    </ligand>
</feature>
<keyword evidence="13" id="KW-1185">Reference proteome</keyword>
<evidence type="ECO:0000256" key="9">
    <source>
        <dbReference type="PIRSR" id="PIRSR000362-1"/>
    </source>
</evidence>
<evidence type="ECO:0000256" key="1">
    <source>
        <dbReference type="ARBA" id="ARBA00001974"/>
    </source>
</evidence>
<dbReference type="Pfam" id="PF13454">
    <property type="entry name" value="NAD_binding_9"/>
    <property type="match status" value="1"/>
</dbReference>
<evidence type="ECO:0000256" key="4">
    <source>
        <dbReference type="ARBA" id="ARBA00022827"/>
    </source>
</evidence>
<dbReference type="SUPFAM" id="SSF51971">
    <property type="entry name" value="Nucleotide-binding domain"/>
    <property type="match status" value="1"/>
</dbReference>
<accession>A0AAD6ZQ91</accession>
<sequence length="479" mass="51805">MKVAIVGGGPSAFYVASRLLSRLNDTRLRVHVFDRLWAPHGLVRYGVAPDHPEVKNCTNKFDKVAADPRFRFYGNVNVGTPPPQGMAQTVQLGLDDLQRHYSHLVFATGCTLPALHTALAESPWSMPALGFVHWYTQHPSAPPPPALDTLTHVSLIGNGNVALDIARILLTPPAVLEKYDVPQPVLDLLRRSTVRHVDIIARRGPINAAFTAKELRELIHLPDASMRPLDPALLIPPPSASRQQSRILQLLGQGSRNAFGSTPKTWALEFFKSPTGIAPPPPGESDPRLLLANTALDAEGRSVPQTPAPPLRTSLVIPSLGFRAEPAPTPFFDPALGHLRAHAGRVLDADGRVVRNVYASGWAANGAKGVLATTMMDAYAVADVVATDLGVPVEGDVQGDAAAALADMHPEFAMNPAPADDFPPPKVAAARVVTYPEWKRVDAEEVRRGELLGKERERMGWEEAEAFLWDGAPVDLIQK</sequence>
<gene>
    <name evidence="12" type="ORF">DFH08DRAFT_880440</name>
</gene>
<dbReference type="PANTHER" id="PTHR48467">
    <property type="entry name" value="GLUTAMATE SYNTHASE 1 [NADH], CHLOROPLASTIC-LIKE"/>
    <property type="match status" value="1"/>
</dbReference>